<dbReference type="Pfam" id="PF07690">
    <property type="entry name" value="MFS_1"/>
    <property type="match status" value="1"/>
</dbReference>
<comment type="caution">
    <text evidence="9">The sequence shown here is derived from an EMBL/GenBank/DDBJ whole genome shotgun (WGS) entry which is preliminary data.</text>
</comment>
<dbReference type="PANTHER" id="PTHR23501:SF193">
    <property type="entry name" value="MULTIDRUG TRANSPORTER, PUTATIVE (AFU_ORTHOLOGUE AFUA_8G00940)-RELATED"/>
    <property type="match status" value="1"/>
</dbReference>
<feature type="transmembrane region" description="Helical" evidence="7">
    <location>
        <begin position="304"/>
        <end position="324"/>
    </location>
</feature>
<evidence type="ECO:0000256" key="6">
    <source>
        <dbReference type="ARBA" id="ARBA00023136"/>
    </source>
</evidence>
<dbReference type="GO" id="GO:0005886">
    <property type="term" value="C:plasma membrane"/>
    <property type="evidence" value="ECO:0007669"/>
    <property type="project" value="TreeGrafter"/>
</dbReference>
<dbReference type="Proteomes" id="UP000078397">
    <property type="component" value="Unassembled WGS sequence"/>
</dbReference>
<feature type="transmembrane region" description="Helical" evidence="7">
    <location>
        <begin position="467"/>
        <end position="491"/>
    </location>
</feature>
<keyword evidence="10" id="KW-1185">Reference proteome</keyword>
<feature type="transmembrane region" description="Helical" evidence="7">
    <location>
        <begin position="546"/>
        <end position="566"/>
    </location>
</feature>
<evidence type="ECO:0000256" key="3">
    <source>
        <dbReference type="ARBA" id="ARBA00022448"/>
    </source>
</evidence>
<comment type="similarity">
    <text evidence="2">Belongs to the major facilitator superfamily. TCR/Tet family.</text>
</comment>
<evidence type="ECO:0000256" key="7">
    <source>
        <dbReference type="SAM" id="Phobius"/>
    </source>
</evidence>
<feature type="transmembrane region" description="Helical" evidence="7">
    <location>
        <begin position="378"/>
        <end position="401"/>
    </location>
</feature>
<dbReference type="Gene3D" id="1.20.1250.20">
    <property type="entry name" value="MFS general substrate transporter like domains"/>
    <property type="match status" value="2"/>
</dbReference>
<feature type="transmembrane region" description="Helical" evidence="7">
    <location>
        <begin position="145"/>
        <end position="165"/>
    </location>
</feature>
<feature type="transmembrane region" description="Helical" evidence="7">
    <location>
        <begin position="78"/>
        <end position="103"/>
    </location>
</feature>
<evidence type="ECO:0000313" key="9">
    <source>
        <dbReference type="EMBL" id="OAQ67906.1"/>
    </source>
</evidence>
<evidence type="ECO:0000259" key="8">
    <source>
        <dbReference type="PROSITE" id="PS50850"/>
    </source>
</evidence>
<feature type="transmembrane region" description="Helical" evidence="7">
    <location>
        <begin position="234"/>
        <end position="255"/>
    </location>
</feature>
<feature type="transmembrane region" description="Helical" evidence="7">
    <location>
        <begin position="203"/>
        <end position="222"/>
    </location>
</feature>
<proteinExistence type="inferred from homology"/>
<evidence type="ECO:0000256" key="2">
    <source>
        <dbReference type="ARBA" id="ARBA00007520"/>
    </source>
</evidence>
<reference evidence="9 10" key="1">
    <citation type="journal article" date="2016" name="PLoS Pathog.">
        <title>Biosynthesis of antibiotic leucinostatins in bio-control fungus Purpureocillium lilacinum and their inhibition on phytophthora revealed by genome mining.</title>
        <authorList>
            <person name="Wang G."/>
            <person name="Liu Z."/>
            <person name="Lin R."/>
            <person name="Li E."/>
            <person name="Mao Z."/>
            <person name="Ling J."/>
            <person name="Yang Y."/>
            <person name="Yin W.B."/>
            <person name="Xie B."/>
        </authorList>
    </citation>
    <scope>NUCLEOTIDE SEQUENCE [LARGE SCALE GENOMIC DNA]</scope>
    <source>
        <strain evidence="9">170</strain>
    </source>
</reference>
<keyword evidence="4 7" id="KW-0812">Transmembrane</keyword>
<dbReference type="InterPro" id="IPR036259">
    <property type="entry name" value="MFS_trans_sf"/>
</dbReference>
<feature type="transmembrane region" description="Helical" evidence="7">
    <location>
        <begin position="276"/>
        <end position="298"/>
    </location>
</feature>
<evidence type="ECO:0000256" key="1">
    <source>
        <dbReference type="ARBA" id="ARBA00004141"/>
    </source>
</evidence>
<dbReference type="SUPFAM" id="SSF103473">
    <property type="entry name" value="MFS general substrate transporter"/>
    <property type="match status" value="1"/>
</dbReference>
<dbReference type="PROSITE" id="PS50850">
    <property type="entry name" value="MFS"/>
    <property type="match status" value="1"/>
</dbReference>
<feature type="transmembrane region" description="Helical" evidence="7">
    <location>
        <begin position="344"/>
        <end position="366"/>
    </location>
</feature>
<dbReference type="OrthoDB" id="10021397at2759"/>
<dbReference type="InterPro" id="IPR020846">
    <property type="entry name" value="MFS_dom"/>
</dbReference>
<sequence length="582" mass="63604">MATHALQDPIPAHLPIAEYLDKKFRLSALPTLEFAIARDEVFSASLRGNSTSSESLIRDYDSKEKEDVEDDYVTGWKLFSLMVAITLASFLVLLDMSIIVTAIPRITTYFQSLHDVGWYGAAYNLSSAALQPLSGKFYTYFRTKWIFLSFLLLFQIGSLICGIASSSTMFILGRAVAGLGSAGLQNGAFTIIVAAAPLEKRPALMGMVMGGCQIGLVAGPLVGGALTEYTTWRWCFYINFPIGGLAALVIALVSIPDRRVRIPGGTWDIIRSRFDLPGFVLFAPWAIMILLAVEYGGITYPWNSPIVIGLLAGGVATLVLFVYWEKRVGENAMIPLSIIRKREIWTACLLMVFLFTALFGASYYLPIYFQSIKGASPFLSGVYILPSLITQLVFAVISGFLVQKMGYYLPFAVASGAIVAIGSGLLATLDPFTPTAKWVGYQIFVGAGRGLGMQIALIAIQANTPSPLVAIATATMVFCQTFSGAMFIAVANTLFNSTLKKELTRRIPSMDADEIIRAGATGVRTVVREELLPAAEMSYAKGFQSVFYLVIALAGCMFFVAWGIGWKDIRKKKRDQKERREV</sequence>
<comment type="subcellular location">
    <subcellularLocation>
        <location evidence="1">Membrane</location>
        <topology evidence="1">Multi-pass membrane protein</topology>
    </subcellularLocation>
</comment>
<dbReference type="FunFam" id="1.20.1250.20:FF:000196">
    <property type="entry name" value="MFS toxin efflux pump (AflT)"/>
    <property type="match status" value="1"/>
</dbReference>
<evidence type="ECO:0000313" key="10">
    <source>
        <dbReference type="Proteomes" id="UP000078397"/>
    </source>
</evidence>
<keyword evidence="3" id="KW-0813">Transport</keyword>
<feature type="transmembrane region" description="Helical" evidence="7">
    <location>
        <begin position="439"/>
        <end position="460"/>
    </location>
</feature>
<keyword evidence="5 7" id="KW-1133">Transmembrane helix</keyword>
<feature type="transmembrane region" description="Helical" evidence="7">
    <location>
        <begin position="171"/>
        <end position="196"/>
    </location>
</feature>
<accession>A0A179FQL4</accession>
<dbReference type="KEGG" id="pchm:VFPPC_04237"/>
<organism evidence="9 10">
    <name type="scientific">Pochonia chlamydosporia 170</name>
    <dbReference type="NCBI Taxonomy" id="1380566"/>
    <lineage>
        <taxon>Eukaryota</taxon>
        <taxon>Fungi</taxon>
        <taxon>Dikarya</taxon>
        <taxon>Ascomycota</taxon>
        <taxon>Pezizomycotina</taxon>
        <taxon>Sordariomycetes</taxon>
        <taxon>Hypocreomycetidae</taxon>
        <taxon>Hypocreales</taxon>
        <taxon>Clavicipitaceae</taxon>
        <taxon>Pochonia</taxon>
    </lineage>
</organism>
<gene>
    <name evidence="9" type="ORF">VFPPC_04237</name>
</gene>
<dbReference type="CDD" id="cd17502">
    <property type="entry name" value="MFS_Azr1_MDR_like"/>
    <property type="match status" value="1"/>
</dbReference>
<evidence type="ECO:0000256" key="4">
    <source>
        <dbReference type="ARBA" id="ARBA00022692"/>
    </source>
</evidence>
<dbReference type="GeneID" id="28847615"/>
<evidence type="ECO:0000256" key="5">
    <source>
        <dbReference type="ARBA" id="ARBA00022989"/>
    </source>
</evidence>
<dbReference type="AlphaFoldDB" id="A0A179FQL4"/>
<dbReference type="EMBL" id="LSBJ02000003">
    <property type="protein sequence ID" value="OAQ67906.1"/>
    <property type="molecule type" value="Genomic_DNA"/>
</dbReference>
<feature type="domain" description="Major facilitator superfamily (MFS) profile" evidence="8">
    <location>
        <begin position="81"/>
        <end position="569"/>
    </location>
</feature>
<feature type="transmembrane region" description="Helical" evidence="7">
    <location>
        <begin position="408"/>
        <end position="427"/>
    </location>
</feature>
<name>A0A179FQL4_METCM</name>
<dbReference type="PANTHER" id="PTHR23501">
    <property type="entry name" value="MAJOR FACILITATOR SUPERFAMILY"/>
    <property type="match status" value="1"/>
</dbReference>
<dbReference type="GO" id="GO:0022857">
    <property type="term" value="F:transmembrane transporter activity"/>
    <property type="evidence" value="ECO:0007669"/>
    <property type="project" value="InterPro"/>
</dbReference>
<protein>
    <submittedName>
        <fullName evidence="9">MFS multidrug transporter</fullName>
    </submittedName>
</protein>
<dbReference type="InterPro" id="IPR011701">
    <property type="entry name" value="MFS"/>
</dbReference>
<dbReference type="RefSeq" id="XP_018144756.1">
    <property type="nucleotide sequence ID" value="XM_018283621.1"/>
</dbReference>
<keyword evidence="6 7" id="KW-0472">Membrane</keyword>